<sequence length="279" mass="31756">MVLFSYAHLIQQCRLEKQSHLKQRDIFASQLQASDFEVSGNFQGGVRPFLAALNQRLQTFDHLIANCDKKMARHLDQVLNSLPMLKKKQLHQDDCKWSFYLTHLQLTCALLVHGDDFQQCSSIFERLVSEGNLQIWINSEVNAHANENENEKPKNWILNFRGVSLLNIRFILRYLFTCSKEDLCDIIENGKKDLVILCNINSKTIAFIKNTDNNNSLKQFIIDELQSWTPPLIASVQQSTPTDSADSLTLAIDSASIAKFFEQNGSCNTLSLLIDCADT</sequence>
<accession>X6MY93</accession>
<keyword evidence="2" id="KW-1185">Reference proteome</keyword>
<dbReference type="EMBL" id="ASPP01014175">
    <property type="protein sequence ID" value="ETO18990.1"/>
    <property type="molecule type" value="Genomic_DNA"/>
</dbReference>
<organism evidence="1 2">
    <name type="scientific">Reticulomyxa filosa</name>
    <dbReference type="NCBI Taxonomy" id="46433"/>
    <lineage>
        <taxon>Eukaryota</taxon>
        <taxon>Sar</taxon>
        <taxon>Rhizaria</taxon>
        <taxon>Retaria</taxon>
        <taxon>Foraminifera</taxon>
        <taxon>Monothalamids</taxon>
        <taxon>Reticulomyxidae</taxon>
        <taxon>Reticulomyxa</taxon>
    </lineage>
</organism>
<gene>
    <name evidence="1" type="ORF">RFI_18253</name>
</gene>
<dbReference type="AlphaFoldDB" id="X6MY93"/>
<dbReference type="Proteomes" id="UP000023152">
    <property type="component" value="Unassembled WGS sequence"/>
</dbReference>
<reference evidence="1 2" key="1">
    <citation type="journal article" date="2013" name="Curr. Biol.">
        <title>The Genome of the Foraminiferan Reticulomyxa filosa.</title>
        <authorList>
            <person name="Glockner G."/>
            <person name="Hulsmann N."/>
            <person name="Schleicher M."/>
            <person name="Noegel A.A."/>
            <person name="Eichinger L."/>
            <person name="Gallinger C."/>
            <person name="Pawlowski J."/>
            <person name="Sierra R."/>
            <person name="Euteneuer U."/>
            <person name="Pillet L."/>
            <person name="Moustafa A."/>
            <person name="Platzer M."/>
            <person name="Groth M."/>
            <person name="Szafranski K."/>
            <person name="Schliwa M."/>
        </authorList>
    </citation>
    <scope>NUCLEOTIDE SEQUENCE [LARGE SCALE GENOMIC DNA]</scope>
</reference>
<name>X6MY93_RETFI</name>
<protein>
    <submittedName>
        <fullName evidence="1">Uncharacterized protein</fullName>
    </submittedName>
</protein>
<comment type="caution">
    <text evidence="1">The sequence shown here is derived from an EMBL/GenBank/DDBJ whole genome shotgun (WGS) entry which is preliminary data.</text>
</comment>
<evidence type="ECO:0000313" key="2">
    <source>
        <dbReference type="Proteomes" id="UP000023152"/>
    </source>
</evidence>
<evidence type="ECO:0000313" key="1">
    <source>
        <dbReference type="EMBL" id="ETO18990.1"/>
    </source>
</evidence>
<proteinExistence type="predicted"/>